<protein>
    <recommendedName>
        <fullName evidence="4">Secreted protein</fullName>
    </recommendedName>
</protein>
<organism evidence="2 3">
    <name type="scientific">Kutzneria chonburiensis</name>
    <dbReference type="NCBI Taxonomy" id="1483604"/>
    <lineage>
        <taxon>Bacteria</taxon>
        <taxon>Bacillati</taxon>
        <taxon>Actinomycetota</taxon>
        <taxon>Actinomycetes</taxon>
        <taxon>Pseudonocardiales</taxon>
        <taxon>Pseudonocardiaceae</taxon>
        <taxon>Kutzneria</taxon>
    </lineage>
</organism>
<evidence type="ECO:0008006" key="4">
    <source>
        <dbReference type="Google" id="ProtNLM"/>
    </source>
</evidence>
<feature type="region of interest" description="Disordered" evidence="1">
    <location>
        <begin position="39"/>
        <end position="78"/>
    </location>
</feature>
<feature type="compositionally biased region" description="Low complexity" evidence="1">
    <location>
        <begin position="62"/>
        <end position="78"/>
    </location>
</feature>
<comment type="caution">
    <text evidence="2">The sequence shown here is derived from an EMBL/GenBank/DDBJ whole genome shotgun (WGS) entry which is preliminary data.</text>
</comment>
<dbReference type="Proteomes" id="UP001589810">
    <property type="component" value="Unassembled WGS sequence"/>
</dbReference>
<gene>
    <name evidence="2" type="ORF">ACFFH7_10365</name>
</gene>
<proteinExistence type="predicted"/>
<name>A0ABV6MPW6_9PSEU</name>
<evidence type="ECO:0000313" key="2">
    <source>
        <dbReference type="EMBL" id="MFC0541886.1"/>
    </source>
</evidence>
<sequence>MPESVTTETSGGAAHQPRRRHAAVLMVAAAVASLAACTTSPATDTGHGASDMADMPGMTGMPSAPTAPAIADAAPSDTGLSASQGGYSFVPTDLSADTFTFHINGSDGRAVTRYQPYESRLVVGYLVRSDLSSYHLLDPAMQQDGTWRGRLPALHPGSYRAFVTFAAPDSAHGTPLHYTLSQRLTIPGSEPDVPLPPAENSTTVDGFTVSLAGKPTAGVASPLRISITSGGKAVQHIDRFLDGYAHLTAFRAGDLASAHIFSTGRDDTATPTANVLFPESGTWRLFAQFQLNGQLHTAAFTVVVPGP</sequence>
<keyword evidence="3" id="KW-1185">Reference proteome</keyword>
<evidence type="ECO:0000313" key="3">
    <source>
        <dbReference type="Proteomes" id="UP001589810"/>
    </source>
</evidence>
<evidence type="ECO:0000256" key="1">
    <source>
        <dbReference type="SAM" id="MobiDB-lite"/>
    </source>
</evidence>
<dbReference type="RefSeq" id="WP_379793913.1">
    <property type="nucleotide sequence ID" value="NZ_JBHLUD010000002.1"/>
</dbReference>
<accession>A0ABV6MPW6</accession>
<dbReference type="EMBL" id="JBHLUD010000002">
    <property type="protein sequence ID" value="MFC0541886.1"/>
    <property type="molecule type" value="Genomic_DNA"/>
</dbReference>
<reference evidence="2 3" key="1">
    <citation type="submission" date="2024-09" db="EMBL/GenBank/DDBJ databases">
        <authorList>
            <person name="Sun Q."/>
            <person name="Mori K."/>
        </authorList>
    </citation>
    <scope>NUCLEOTIDE SEQUENCE [LARGE SCALE GENOMIC DNA]</scope>
    <source>
        <strain evidence="2 3">TBRC 1432</strain>
    </source>
</reference>